<dbReference type="Gene3D" id="1.10.10.10">
    <property type="entry name" value="Winged helix-like DNA-binding domain superfamily/Winged helix DNA-binding domain"/>
    <property type="match status" value="4"/>
</dbReference>
<keyword evidence="8" id="KW-1185">Reference proteome</keyword>
<dbReference type="OrthoDB" id="1606438at2759"/>
<dbReference type="FunFam" id="1.10.10.10:FF:000836">
    <property type="entry name" value="O-methyltransferase family protein"/>
    <property type="match status" value="1"/>
</dbReference>
<feature type="domain" description="O-methyltransferase dimerisation" evidence="6">
    <location>
        <begin position="15"/>
        <end position="82"/>
    </location>
</feature>
<evidence type="ECO:0000313" key="7">
    <source>
        <dbReference type="EMBL" id="KAG8500282.1"/>
    </source>
</evidence>
<dbReference type="PANTHER" id="PTHR11746">
    <property type="entry name" value="O-METHYLTRANSFERASE"/>
    <property type="match status" value="1"/>
</dbReference>
<dbReference type="Gene3D" id="3.40.50.150">
    <property type="entry name" value="Vaccinia Virus protein VP39"/>
    <property type="match status" value="5"/>
</dbReference>
<feature type="domain" description="O-methyltransferase C-terminal" evidence="5">
    <location>
        <begin position="1140"/>
        <end position="1260"/>
    </location>
</feature>
<feature type="domain" description="O-methyltransferase dimerisation" evidence="6">
    <location>
        <begin position="330"/>
        <end position="403"/>
    </location>
</feature>
<evidence type="ECO:0000256" key="4">
    <source>
        <dbReference type="ARBA" id="ARBA00038277"/>
    </source>
</evidence>
<dbReference type="Proteomes" id="UP000701853">
    <property type="component" value="Chromosome 2"/>
</dbReference>
<dbReference type="FunFam" id="3.40.50.150:FF:000294">
    <property type="entry name" value="O-methyltransferase family protein"/>
    <property type="match status" value="1"/>
</dbReference>
<dbReference type="InterPro" id="IPR012967">
    <property type="entry name" value="COMT_dimerisation"/>
</dbReference>
<feature type="domain" description="O-methyltransferase dimerisation" evidence="6">
    <location>
        <begin position="690"/>
        <end position="773"/>
    </location>
</feature>
<dbReference type="PROSITE" id="PS51683">
    <property type="entry name" value="SAM_OMT_II"/>
    <property type="match status" value="4"/>
</dbReference>
<evidence type="ECO:0000259" key="6">
    <source>
        <dbReference type="Pfam" id="PF08100"/>
    </source>
</evidence>
<dbReference type="GO" id="GO:0046983">
    <property type="term" value="F:protein dimerization activity"/>
    <property type="evidence" value="ECO:0007669"/>
    <property type="project" value="InterPro"/>
</dbReference>
<sequence length="1478" mass="164477">MEVRGIKEEEARAELSLNIPYVIENYRSPMPLSELATALRCEPSRLHRIMRFMVHYRIFKQEPINHHTVGFSPTPLSRRLIKGGEKPMVALVLLASSPPILAPWHCLSARVLETGNNISPFEVANGKDLWSYAEANPDFSELFNNAMGCDARLTVQAIIGGCPEVFDGVESLVDVSCDNGTALSLLVKAFPWIRGINFDLPHVVAVVPKSDSIENVGGDMFMSIPNADAAFLMYMIGTTRNALKSEKKCQEAIPENKGKVIIVEAVLEDKEGDELGVVGNEAMFFDNLVLHDSMLNLYVQFNPSSKLILKADINDSGIEEEEARAEVDIWNYVLGYVKIAVVKCAIEFGITDVIENYGSPMPLSELATALRCEPSRLHRIIRFMEPINQRTVGFSSTPLSRLLIKGGEKPMAALILLESSPPMLAPWHCLSARVLETGNNFSPFEAANKKDICSYTVACIARLMLQAIIGGCPEVFDGVESFVDVGGGNGTALSLLVKAFSWIRGINFDLLHVVAVAPKSDSIENVGGDMFMSIPNADAAFLMFSTFFPLHYMWVLHDWDDKECIKILKKCREAIPENQGKVIIVEAVLEEDKEGDELGVVGLMIDMALMVYTNKGKERTLKEWSYVLRQSGLRDSMLNLYVQFNPSSKLILRKQNLWLFTVYFELAAMVEMGDMEVTIKEEARAEIKIWNYVFGYAKIAAVKCAIELGIADVIENYGSPMPLSELATALRCEPSRLHRIMRFMVHDRIFKQEPINQHTVGFSSTPLSRCLIKGGEKSMAAFILLMSSPHCLAPWHSLSARVLETGNNISPFEVANGKDLWSYVEANPNFRELFNNAMGCDARLTVQGTIEGCPEVFDGVESLVDVGGCNGTALSLLVKAFPWIRGINFDLPHVVAVAPKSDSIENVGGDMFMSIPNADAAFLMWVLHDWDDEECIKILKKCREAIPEDKGKVIIVEAVLEEDKEGDELGVARLMLDTAMMVITNKGRERTLKEWSYVLRQSGFTRFNVKPILDMGDMEVTIKEEARAEIKIWNYVFGYAKIAVVKCAIELGIADVIENYGSPMPLSELATALRCEPSPLHRIIRFMVHDRIFKQEPINQHTVGFSSTLMSRRLIKVGEKSMAALVLLMSSPNCLASWHSLIKAFPWIRGINFDLPHVVAVAPKFDSIENVGGDMFMSIPNADAGFLKEECIKILKKCREAIPEDKGKVIIVEAILEEDKEGDELGVVGLMLDMAMLAITNKGKERTLKEWSYVLRQSGFTRFNVKPIRAVQSVIVAYPQRTKSTHSLSARVLETGNNISPFEVANGKDLWSYVEANPDFRELFNNAMGCDARLTVQATIESLVDVGGCNGTGLSLLVKAFPWIRGINLDLPHVVAVAPKSDSIENVGGDMFMSIPNADAVFLMWVLHDWDDEECIKILKKCREAIPEDKGKVIIVEAVLEEDKEGDELGVARLMLDTAMMVTNKGRERTLKEWSYVL</sequence>
<dbReference type="SUPFAM" id="SSF46785">
    <property type="entry name" value="Winged helix' DNA-binding domain"/>
    <property type="match status" value="4"/>
</dbReference>
<evidence type="ECO:0000256" key="1">
    <source>
        <dbReference type="ARBA" id="ARBA00022603"/>
    </source>
</evidence>
<protein>
    <recommendedName>
        <fullName evidence="9">O-methyltransferase domain-containing protein</fullName>
    </recommendedName>
</protein>
<dbReference type="EMBL" id="JAHUZN010000002">
    <property type="protein sequence ID" value="KAG8500282.1"/>
    <property type="molecule type" value="Genomic_DNA"/>
</dbReference>
<keyword evidence="3" id="KW-0949">S-adenosyl-L-methionine</keyword>
<keyword evidence="1" id="KW-0489">Methyltransferase</keyword>
<comment type="caution">
    <text evidence="7">The sequence shown here is derived from an EMBL/GenBank/DDBJ whole genome shotgun (WGS) entry which is preliminary data.</text>
</comment>
<dbReference type="InterPro" id="IPR001077">
    <property type="entry name" value="COMT_C"/>
</dbReference>
<feature type="domain" description="O-methyltransferase C-terminal" evidence="5">
    <location>
        <begin position="1287"/>
        <end position="1477"/>
    </location>
</feature>
<comment type="similarity">
    <text evidence="4">Belongs to the class I-like SAM-binding methyltransferase superfamily. Cation-independent O-methyltransferase family.</text>
</comment>
<feature type="domain" description="O-methyltransferase C-terminal" evidence="5">
    <location>
        <begin position="476"/>
        <end position="633"/>
    </location>
</feature>
<proteinExistence type="inferred from homology"/>
<evidence type="ECO:0008006" key="9">
    <source>
        <dbReference type="Google" id="ProtNLM"/>
    </source>
</evidence>
<accession>A0A8J5ZFQ1</accession>
<evidence type="ECO:0000259" key="5">
    <source>
        <dbReference type="Pfam" id="PF00891"/>
    </source>
</evidence>
<organism evidence="7 8">
    <name type="scientific">Gossypium anomalum</name>
    <dbReference type="NCBI Taxonomy" id="47600"/>
    <lineage>
        <taxon>Eukaryota</taxon>
        <taxon>Viridiplantae</taxon>
        <taxon>Streptophyta</taxon>
        <taxon>Embryophyta</taxon>
        <taxon>Tracheophyta</taxon>
        <taxon>Spermatophyta</taxon>
        <taxon>Magnoliopsida</taxon>
        <taxon>eudicotyledons</taxon>
        <taxon>Gunneridae</taxon>
        <taxon>Pentapetalae</taxon>
        <taxon>rosids</taxon>
        <taxon>malvids</taxon>
        <taxon>Malvales</taxon>
        <taxon>Malvaceae</taxon>
        <taxon>Malvoideae</taxon>
        <taxon>Gossypium</taxon>
    </lineage>
</organism>
<dbReference type="InterPro" id="IPR036388">
    <property type="entry name" value="WH-like_DNA-bd_sf"/>
</dbReference>
<gene>
    <name evidence="7" type="ORF">CXB51_003615</name>
</gene>
<feature type="domain" description="O-methyltransferase C-terminal" evidence="5">
    <location>
        <begin position="104"/>
        <end position="273"/>
    </location>
</feature>
<feature type="domain" description="O-methyltransferase dimerisation" evidence="6">
    <location>
        <begin position="1033"/>
        <end position="1115"/>
    </location>
</feature>
<name>A0A8J5ZFQ1_9ROSI</name>
<dbReference type="Pfam" id="PF08100">
    <property type="entry name" value="Dimerisation"/>
    <property type="match status" value="4"/>
</dbReference>
<dbReference type="InterPro" id="IPR036390">
    <property type="entry name" value="WH_DNA-bd_sf"/>
</dbReference>
<evidence type="ECO:0000256" key="2">
    <source>
        <dbReference type="ARBA" id="ARBA00022679"/>
    </source>
</evidence>
<evidence type="ECO:0000313" key="8">
    <source>
        <dbReference type="Proteomes" id="UP000701853"/>
    </source>
</evidence>
<keyword evidence="2" id="KW-0808">Transferase</keyword>
<reference evidence="7 8" key="1">
    <citation type="journal article" date="2021" name="bioRxiv">
        <title>The Gossypium anomalum genome as a resource for cotton improvement and evolutionary analysis of hybrid incompatibility.</title>
        <authorList>
            <person name="Grover C.E."/>
            <person name="Yuan D."/>
            <person name="Arick M.A."/>
            <person name="Miller E.R."/>
            <person name="Hu G."/>
            <person name="Peterson D.G."/>
            <person name="Wendel J.F."/>
            <person name="Udall J.A."/>
        </authorList>
    </citation>
    <scope>NUCLEOTIDE SEQUENCE [LARGE SCALE GENOMIC DNA]</scope>
    <source>
        <strain evidence="7">JFW-Udall</strain>
        <tissue evidence="7">Leaf</tissue>
    </source>
</reference>
<dbReference type="GO" id="GO:0032259">
    <property type="term" value="P:methylation"/>
    <property type="evidence" value="ECO:0007669"/>
    <property type="project" value="UniProtKB-KW"/>
</dbReference>
<feature type="domain" description="O-methyltransferase C-terminal" evidence="5">
    <location>
        <begin position="795"/>
        <end position="1004"/>
    </location>
</feature>
<dbReference type="SUPFAM" id="SSF53335">
    <property type="entry name" value="S-adenosyl-L-methionine-dependent methyltransferases"/>
    <property type="match status" value="5"/>
</dbReference>
<dbReference type="InterPro" id="IPR029063">
    <property type="entry name" value="SAM-dependent_MTases_sf"/>
</dbReference>
<dbReference type="GO" id="GO:0008171">
    <property type="term" value="F:O-methyltransferase activity"/>
    <property type="evidence" value="ECO:0007669"/>
    <property type="project" value="InterPro"/>
</dbReference>
<dbReference type="InterPro" id="IPR016461">
    <property type="entry name" value="COMT-like"/>
</dbReference>
<dbReference type="Pfam" id="PF00891">
    <property type="entry name" value="Methyltransf_2"/>
    <property type="match status" value="5"/>
</dbReference>
<evidence type="ECO:0000256" key="3">
    <source>
        <dbReference type="ARBA" id="ARBA00022691"/>
    </source>
</evidence>